<dbReference type="PROSITE" id="PS50600">
    <property type="entry name" value="ULP_PROTEASE"/>
    <property type="match status" value="1"/>
</dbReference>
<dbReference type="EMBL" id="NBSK02000008">
    <property type="protein sequence ID" value="KAJ0189667.1"/>
    <property type="molecule type" value="Genomic_DNA"/>
</dbReference>
<dbReference type="Proteomes" id="UP000235145">
    <property type="component" value="Unassembled WGS sequence"/>
</dbReference>
<keyword evidence="6" id="KW-1185">Reference proteome</keyword>
<evidence type="ECO:0000256" key="3">
    <source>
        <dbReference type="SAM" id="MobiDB-lite"/>
    </source>
</evidence>
<proteinExistence type="predicted"/>
<feature type="compositionally biased region" description="Acidic residues" evidence="3">
    <location>
        <begin position="54"/>
        <end position="71"/>
    </location>
</feature>
<organism evidence="5 6">
    <name type="scientific">Lactuca sativa</name>
    <name type="common">Garden lettuce</name>
    <dbReference type="NCBI Taxonomy" id="4236"/>
    <lineage>
        <taxon>Eukaryota</taxon>
        <taxon>Viridiplantae</taxon>
        <taxon>Streptophyta</taxon>
        <taxon>Embryophyta</taxon>
        <taxon>Tracheophyta</taxon>
        <taxon>Spermatophyta</taxon>
        <taxon>Magnoliopsida</taxon>
        <taxon>eudicotyledons</taxon>
        <taxon>Gunneridae</taxon>
        <taxon>Pentapetalae</taxon>
        <taxon>asterids</taxon>
        <taxon>campanulids</taxon>
        <taxon>Asterales</taxon>
        <taxon>Asteraceae</taxon>
        <taxon>Cichorioideae</taxon>
        <taxon>Cichorieae</taxon>
        <taxon>Lactucinae</taxon>
        <taxon>Lactuca</taxon>
    </lineage>
</organism>
<dbReference type="GO" id="GO:0008234">
    <property type="term" value="F:cysteine-type peptidase activity"/>
    <property type="evidence" value="ECO:0007669"/>
    <property type="project" value="InterPro"/>
</dbReference>
<reference evidence="5 6" key="1">
    <citation type="journal article" date="2017" name="Nat. Commun.">
        <title>Genome assembly with in vitro proximity ligation data and whole-genome triplication in lettuce.</title>
        <authorList>
            <person name="Reyes-Chin-Wo S."/>
            <person name="Wang Z."/>
            <person name="Yang X."/>
            <person name="Kozik A."/>
            <person name="Arikit S."/>
            <person name="Song C."/>
            <person name="Xia L."/>
            <person name="Froenicke L."/>
            <person name="Lavelle D.O."/>
            <person name="Truco M.J."/>
            <person name="Xia R."/>
            <person name="Zhu S."/>
            <person name="Xu C."/>
            <person name="Xu H."/>
            <person name="Xu X."/>
            <person name="Cox K."/>
            <person name="Korf I."/>
            <person name="Meyers B.C."/>
            <person name="Michelmore R.W."/>
        </authorList>
    </citation>
    <scope>NUCLEOTIDE SEQUENCE [LARGE SCALE GENOMIC DNA]</scope>
    <source>
        <strain evidence="6">cv. Salinas</strain>
        <tissue evidence="5">Seedlings</tissue>
    </source>
</reference>
<dbReference type="GO" id="GO:0006508">
    <property type="term" value="P:proteolysis"/>
    <property type="evidence" value="ECO:0007669"/>
    <property type="project" value="UniProtKB-KW"/>
</dbReference>
<accession>A0A9R1UL95</accession>
<name>A0A9R1UL95_LACSA</name>
<evidence type="ECO:0000313" key="5">
    <source>
        <dbReference type="EMBL" id="KAJ0189667.1"/>
    </source>
</evidence>
<gene>
    <name evidence="5" type="ORF">LSAT_V11C800447330</name>
</gene>
<evidence type="ECO:0000259" key="4">
    <source>
        <dbReference type="PROSITE" id="PS50600"/>
    </source>
</evidence>
<sequence>MFATYMSTDTSTRLVKKKKTNTKELVKCLLGIVADLSSKVHRVLNKKYEPDTGFGDEGEEEAEEEEEEEMINEEKEETYYHGTPANYDVLGSHGLEGEARRTSTHVESLLDVGEHHTKTITLIGRPQQKRGVPWYQQTPFIVMQSTPKVKKITKTRKNKAVESPEKANEVIVNEESNDVSNQLLLDSVHAASTLSFWKEWSVISSNLNTKHRLHILPLDVEFWSSVQHIAIWIALLMKRWPANARWTIYPQEINLQLKKSFCYRHVASGIGGRPKWKDVDMVLFPINVVATHWLMAVLHLDT</sequence>
<feature type="region of interest" description="Disordered" evidence="3">
    <location>
        <begin position="48"/>
        <end position="71"/>
    </location>
</feature>
<evidence type="ECO:0000256" key="2">
    <source>
        <dbReference type="ARBA" id="ARBA00022801"/>
    </source>
</evidence>
<keyword evidence="2" id="KW-0378">Hydrolase</keyword>
<evidence type="ECO:0000256" key="1">
    <source>
        <dbReference type="ARBA" id="ARBA00022670"/>
    </source>
</evidence>
<feature type="domain" description="Ubiquitin-like protease family profile" evidence="4">
    <location>
        <begin position="205"/>
        <end position="302"/>
    </location>
</feature>
<keyword evidence="1" id="KW-0645">Protease</keyword>
<comment type="caution">
    <text evidence="5">The sequence shown here is derived from an EMBL/GenBank/DDBJ whole genome shotgun (WGS) entry which is preliminary data.</text>
</comment>
<dbReference type="AlphaFoldDB" id="A0A9R1UL95"/>
<protein>
    <recommendedName>
        <fullName evidence="4">Ubiquitin-like protease family profile domain-containing protein</fullName>
    </recommendedName>
</protein>
<dbReference type="InterPro" id="IPR003653">
    <property type="entry name" value="Peptidase_C48_C"/>
</dbReference>
<evidence type="ECO:0000313" key="6">
    <source>
        <dbReference type="Proteomes" id="UP000235145"/>
    </source>
</evidence>